<evidence type="ECO:0000256" key="6">
    <source>
        <dbReference type="ARBA" id="ARBA00022806"/>
    </source>
</evidence>
<dbReference type="InterPro" id="IPR014014">
    <property type="entry name" value="RNA_helicase_DEAD_Q_motif"/>
</dbReference>
<evidence type="ECO:0000259" key="15">
    <source>
        <dbReference type="PROSITE" id="PS51194"/>
    </source>
</evidence>
<keyword evidence="9" id="KW-0539">Nucleus</keyword>
<dbReference type="Gene3D" id="3.40.50.300">
    <property type="entry name" value="P-loop containing nucleotide triphosphate hydrolases"/>
    <property type="match status" value="2"/>
</dbReference>
<dbReference type="InterPro" id="IPR027417">
    <property type="entry name" value="P-loop_NTPase"/>
</dbReference>
<comment type="subcellular location">
    <subcellularLocation>
        <location evidence="1">Nucleus</location>
        <location evidence="1">Nucleolus</location>
    </subcellularLocation>
</comment>
<evidence type="ECO:0000256" key="7">
    <source>
        <dbReference type="ARBA" id="ARBA00022840"/>
    </source>
</evidence>
<evidence type="ECO:0000256" key="13">
    <source>
        <dbReference type="SAM" id="MobiDB-lite"/>
    </source>
</evidence>
<dbReference type="PROSITE" id="PS51192">
    <property type="entry name" value="HELICASE_ATP_BIND_1"/>
    <property type="match status" value="1"/>
</dbReference>
<evidence type="ECO:0000256" key="11">
    <source>
        <dbReference type="PROSITE-ProRule" id="PRU00552"/>
    </source>
</evidence>
<dbReference type="SMART" id="SM00490">
    <property type="entry name" value="HELICc"/>
    <property type="match status" value="1"/>
</dbReference>
<dbReference type="EMBL" id="HACA01011725">
    <property type="protein sequence ID" value="CDW29086.1"/>
    <property type="molecule type" value="Transcribed_RNA"/>
</dbReference>
<comment type="similarity">
    <text evidence="2">Belongs to the DEAD box helicase family. DDX54/DBP10 subfamily.</text>
</comment>
<keyword evidence="5 12" id="KW-0378">Hydrolase</keyword>
<keyword evidence="8" id="KW-0694">RNA-binding</keyword>
<evidence type="ECO:0000256" key="8">
    <source>
        <dbReference type="ARBA" id="ARBA00022884"/>
    </source>
</evidence>
<dbReference type="AlphaFoldDB" id="A0A0K2TUK3"/>
<feature type="domain" description="DEAD-box RNA helicase Q" evidence="16">
    <location>
        <begin position="31"/>
        <end position="59"/>
    </location>
</feature>
<protein>
    <recommendedName>
        <fullName evidence="3">RNA helicase</fullName>
        <ecNumber evidence="3">3.6.4.13</ecNumber>
    </recommendedName>
</protein>
<dbReference type="InterPro" id="IPR000629">
    <property type="entry name" value="RNA-helicase_DEAD-box_CS"/>
</dbReference>
<accession>A0A0K2TUK3</accession>
<dbReference type="CDD" id="cd18787">
    <property type="entry name" value="SF2_C_DEAD"/>
    <property type="match status" value="1"/>
</dbReference>
<dbReference type="InterPro" id="IPR033517">
    <property type="entry name" value="DDX54/DBP10_DEAD-box_helicase"/>
</dbReference>
<dbReference type="PROSITE" id="PS00039">
    <property type="entry name" value="DEAD_ATP_HELICASE"/>
    <property type="match status" value="1"/>
</dbReference>
<dbReference type="GO" id="GO:0005730">
    <property type="term" value="C:nucleolus"/>
    <property type="evidence" value="ECO:0007669"/>
    <property type="project" value="UniProtKB-SubCell"/>
</dbReference>
<dbReference type="InterPro" id="IPR001650">
    <property type="entry name" value="Helicase_C-like"/>
</dbReference>
<dbReference type="InterPro" id="IPR050079">
    <property type="entry name" value="DEAD_box_RNA_helicase"/>
</dbReference>
<dbReference type="EC" id="3.6.4.13" evidence="3"/>
<feature type="region of interest" description="Disordered" evidence="13">
    <location>
        <begin position="698"/>
        <end position="774"/>
    </location>
</feature>
<dbReference type="SMART" id="SM00487">
    <property type="entry name" value="DEXDc"/>
    <property type="match status" value="1"/>
</dbReference>
<dbReference type="GO" id="GO:0005829">
    <property type="term" value="C:cytosol"/>
    <property type="evidence" value="ECO:0007669"/>
    <property type="project" value="TreeGrafter"/>
</dbReference>
<evidence type="ECO:0000259" key="14">
    <source>
        <dbReference type="PROSITE" id="PS51192"/>
    </source>
</evidence>
<dbReference type="FunFam" id="3.40.50.300:FF:000865">
    <property type="entry name" value="ATP-dependent RNA helicase DDX54"/>
    <property type="match status" value="1"/>
</dbReference>
<dbReference type="PROSITE" id="PS51194">
    <property type="entry name" value="HELICASE_CTER"/>
    <property type="match status" value="1"/>
</dbReference>
<evidence type="ECO:0000256" key="10">
    <source>
        <dbReference type="ARBA" id="ARBA00047984"/>
    </source>
</evidence>
<feature type="compositionally biased region" description="Basic residues" evidence="13">
    <location>
        <begin position="727"/>
        <end position="741"/>
    </location>
</feature>
<feature type="compositionally biased region" description="Basic and acidic residues" evidence="13">
    <location>
        <begin position="742"/>
        <end position="753"/>
    </location>
</feature>
<evidence type="ECO:0000256" key="4">
    <source>
        <dbReference type="ARBA" id="ARBA00022741"/>
    </source>
</evidence>
<dbReference type="PANTHER" id="PTHR47959:SF8">
    <property type="entry name" value="RNA HELICASE"/>
    <property type="match status" value="1"/>
</dbReference>
<dbReference type="Pfam" id="PF00270">
    <property type="entry name" value="DEAD"/>
    <property type="match status" value="1"/>
</dbReference>
<evidence type="ECO:0000256" key="3">
    <source>
        <dbReference type="ARBA" id="ARBA00012552"/>
    </source>
</evidence>
<dbReference type="PANTHER" id="PTHR47959">
    <property type="entry name" value="ATP-DEPENDENT RNA HELICASE RHLE-RELATED"/>
    <property type="match status" value="1"/>
</dbReference>
<organism evidence="17">
    <name type="scientific">Lepeophtheirus salmonis</name>
    <name type="common">Salmon louse</name>
    <name type="synonym">Caligus salmonis</name>
    <dbReference type="NCBI Taxonomy" id="72036"/>
    <lineage>
        <taxon>Eukaryota</taxon>
        <taxon>Metazoa</taxon>
        <taxon>Ecdysozoa</taxon>
        <taxon>Arthropoda</taxon>
        <taxon>Crustacea</taxon>
        <taxon>Multicrustacea</taxon>
        <taxon>Hexanauplia</taxon>
        <taxon>Copepoda</taxon>
        <taxon>Siphonostomatoida</taxon>
        <taxon>Caligidae</taxon>
        <taxon>Lepeophtheirus</taxon>
    </lineage>
</organism>
<dbReference type="Pfam" id="PF00271">
    <property type="entry name" value="Helicase_C"/>
    <property type="match status" value="1"/>
</dbReference>
<feature type="compositionally biased region" description="Basic residues" evidence="13">
    <location>
        <begin position="754"/>
        <end position="774"/>
    </location>
</feature>
<proteinExistence type="inferred from homology"/>
<evidence type="ECO:0000256" key="9">
    <source>
        <dbReference type="ARBA" id="ARBA00023242"/>
    </source>
</evidence>
<evidence type="ECO:0000256" key="1">
    <source>
        <dbReference type="ARBA" id="ARBA00004604"/>
    </source>
</evidence>
<dbReference type="GO" id="GO:0003723">
    <property type="term" value="F:RNA binding"/>
    <property type="evidence" value="ECO:0007669"/>
    <property type="project" value="UniProtKB-KW"/>
</dbReference>
<evidence type="ECO:0000259" key="16">
    <source>
        <dbReference type="PROSITE" id="PS51195"/>
    </source>
</evidence>
<evidence type="ECO:0000256" key="5">
    <source>
        <dbReference type="ARBA" id="ARBA00022801"/>
    </source>
</evidence>
<dbReference type="Pfam" id="PF08147">
    <property type="entry name" value="DBP10CT"/>
    <property type="match status" value="1"/>
</dbReference>
<dbReference type="GO" id="GO:0016887">
    <property type="term" value="F:ATP hydrolysis activity"/>
    <property type="evidence" value="ECO:0007669"/>
    <property type="project" value="RHEA"/>
</dbReference>
<dbReference type="PROSITE" id="PS51195">
    <property type="entry name" value="Q_MOTIF"/>
    <property type="match status" value="1"/>
</dbReference>
<feature type="domain" description="Helicase ATP-binding" evidence="14">
    <location>
        <begin position="62"/>
        <end position="233"/>
    </location>
</feature>
<dbReference type="GO" id="GO:0003724">
    <property type="term" value="F:RNA helicase activity"/>
    <property type="evidence" value="ECO:0007669"/>
    <property type="project" value="UniProtKB-EC"/>
</dbReference>
<dbReference type="CDD" id="cd17959">
    <property type="entry name" value="DEADc_DDX54"/>
    <property type="match status" value="1"/>
</dbReference>
<evidence type="ECO:0000256" key="12">
    <source>
        <dbReference type="RuleBase" id="RU000492"/>
    </source>
</evidence>
<feature type="short sequence motif" description="Q motif" evidence="11">
    <location>
        <begin position="31"/>
        <end position="59"/>
    </location>
</feature>
<dbReference type="SUPFAM" id="SSF52540">
    <property type="entry name" value="P-loop containing nucleoside triphosphate hydrolases"/>
    <property type="match status" value="2"/>
</dbReference>
<dbReference type="SMART" id="SM01123">
    <property type="entry name" value="DBP10CT"/>
    <property type="match status" value="1"/>
</dbReference>
<dbReference type="GO" id="GO:0005524">
    <property type="term" value="F:ATP binding"/>
    <property type="evidence" value="ECO:0007669"/>
    <property type="project" value="UniProtKB-KW"/>
</dbReference>
<sequence length="774" mass="87979">MVVEEGGYESEAELDTRDLVKKHNRKQKKSGGFQSMGLSREVFRGIQKKGYKVPTPIQRKTIPLILEGRDVVGMARTGSGKTGAFLIPLLEKLCSGNRGKPRAMILSPTRELSLQTLRFFKELAKFSGLKAMSILGGESMEKQFAGMHNNPDVLIATPGRFVHLCVEMNLRLDAIQYVVFDEADRLFELGFGEQLKEILGRLSDDRQTLLFSATLPKLLVEFAKAGLNDPTLVRLDVDTKIPETLSLAFISCRDEGKPALLVHILQKLIAKEEQTIVFLATRHHVEYIHLLLDSAEISNTYIYSQLDPSARKINTAKFTSNQCSVLLVTDLAARGIDIPLLDNVINYHFPAKSKLFIHRVGRVARAGRSGLAISFVAGDELAYMIDLQLFFGNSFKPLGKDDTEWHNALGSSPQSIQDDYSDQIWRWHDLSLDLTNAKKVSENGYMKYLKSRTGASVESVKRVKEMKGKTFIAHPLLKNSLEYTESEHVSDFLEKVKNFRPKSTIFEIGNTNKNVEAKSVIAMKRLKDEETINKFKLKRESDYSLGSRREASKNKLEECSQEDIASSFDNIIESKKVKEIKLQNLRKKKKFRIQEHIKKDQENYIGYQPKDHQTEAGYSLMSGFEAQASSAVLDLTGDDDGTLRKKKTLMKWDKKAKKYVKDQDNGNIKKIKTESGVWIPASYKSDRYKNWKQRSKTNIFNENEDEEDGGQSLKRKGGSGLPQSHPAMKKARNAVPKHRKGPRNEIQRPEQILKQRKVTMKKKFKNTKRKDRKK</sequence>
<comment type="catalytic activity">
    <reaction evidence="10">
        <text>ATP + H2O = ADP + phosphate + H(+)</text>
        <dbReference type="Rhea" id="RHEA:13065"/>
        <dbReference type="ChEBI" id="CHEBI:15377"/>
        <dbReference type="ChEBI" id="CHEBI:15378"/>
        <dbReference type="ChEBI" id="CHEBI:30616"/>
        <dbReference type="ChEBI" id="CHEBI:43474"/>
        <dbReference type="ChEBI" id="CHEBI:456216"/>
        <dbReference type="EC" id="3.6.4.13"/>
    </reaction>
</comment>
<keyword evidence="7 12" id="KW-0067">ATP-binding</keyword>
<gene>
    <name evidence="17" type="primary">DDX54</name>
</gene>
<dbReference type="OrthoDB" id="10261375at2759"/>
<feature type="domain" description="Helicase C-terminal" evidence="15">
    <location>
        <begin position="263"/>
        <end position="406"/>
    </location>
</feature>
<dbReference type="InterPro" id="IPR011545">
    <property type="entry name" value="DEAD/DEAH_box_helicase_dom"/>
</dbReference>
<evidence type="ECO:0000313" key="17">
    <source>
        <dbReference type="EMBL" id="CDW29086.1"/>
    </source>
</evidence>
<reference evidence="17" key="1">
    <citation type="submission" date="2014-05" db="EMBL/GenBank/DDBJ databases">
        <authorList>
            <person name="Chronopoulou M."/>
        </authorList>
    </citation>
    <scope>NUCLEOTIDE SEQUENCE</scope>
    <source>
        <tissue evidence="17">Whole organism</tissue>
    </source>
</reference>
<dbReference type="InterPro" id="IPR012541">
    <property type="entry name" value="DBP10_C"/>
</dbReference>
<name>A0A0K2TUK3_LEPSM</name>
<keyword evidence="4 12" id="KW-0547">Nucleotide-binding</keyword>
<keyword evidence="6 12" id="KW-0347">Helicase</keyword>
<evidence type="ECO:0000256" key="2">
    <source>
        <dbReference type="ARBA" id="ARBA00010379"/>
    </source>
</evidence>
<dbReference type="InterPro" id="IPR014001">
    <property type="entry name" value="Helicase_ATP-bd"/>
</dbReference>